<keyword evidence="2" id="KW-0328">Glycosyltransferase</keyword>
<dbReference type="Pfam" id="PF04577">
    <property type="entry name" value="Glyco_transf_61"/>
    <property type="match status" value="1"/>
</dbReference>
<evidence type="ECO:0000256" key="9">
    <source>
        <dbReference type="SAM" id="Phobius"/>
    </source>
</evidence>
<keyword evidence="4 9" id="KW-0812">Transmembrane</keyword>
<dbReference type="InterPro" id="IPR049625">
    <property type="entry name" value="Glyco_transf_61_cat"/>
</dbReference>
<evidence type="ECO:0000259" key="10">
    <source>
        <dbReference type="Pfam" id="PF04577"/>
    </source>
</evidence>
<gene>
    <name evidence="11" type="ORF">ACOF00016_LOCUS9417</name>
</gene>
<dbReference type="GO" id="GO:0016757">
    <property type="term" value="F:glycosyltransferase activity"/>
    <property type="evidence" value="ECO:0007669"/>
    <property type="project" value="UniProtKB-KW"/>
</dbReference>
<dbReference type="PANTHER" id="PTHR20961">
    <property type="entry name" value="GLYCOSYLTRANSFERASE"/>
    <property type="match status" value="1"/>
</dbReference>
<name>A0A7S3L7K8_9STRA</name>
<keyword evidence="3" id="KW-0808">Transferase</keyword>
<keyword evidence="6 9" id="KW-0472">Membrane</keyword>
<accession>A0A7S3L7K8</accession>
<feature type="region of interest" description="Disordered" evidence="8">
    <location>
        <begin position="1"/>
        <end position="26"/>
    </location>
</feature>
<protein>
    <recommendedName>
        <fullName evidence="10">Glycosyltransferase 61 catalytic domain-containing protein</fullName>
    </recommendedName>
</protein>
<evidence type="ECO:0000256" key="2">
    <source>
        <dbReference type="ARBA" id="ARBA00022676"/>
    </source>
</evidence>
<feature type="domain" description="Glycosyltransferase 61 catalytic" evidence="10">
    <location>
        <begin position="368"/>
        <end position="463"/>
    </location>
</feature>
<feature type="region of interest" description="Disordered" evidence="8">
    <location>
        <begin position="76"/>
        <end position="214"/>
    </location>
</feature>
<keyword evidence="7" id="KW-0325">Glycoprotein</keyword>
<dbReference type="GO" id="GO:0016020">
    <property type="term" value="C:membrane"/>
    <property type="evidence" value="ECO:0007669"/>
    <property type="project" value="UniProtKB-SubCell"/>
</dbReference>
<dbReference type="PANTHER" id="PTHR20961:SF38">
    <property type="entry name" value="PROTEIN O-LINKED-MANNOSE BETA-1,4-N-ACETYLGLUCOSAMINYLTRANSFERASE 2"/>
    <property type="match status" value="1"/>
</dbReference>
<evidence type="ECO:0000256" key="8">
    <source>
        <dbReference type="SAM" id="MobiDB-lite"/>
    </source>
</evidence>
<keyword evidence="5 9" id="KW-1133">Transmembrane helix</keyword>
<evidence type="ECO:0000256" key="6">
    <source>
        <dbReference type="ARBA" id="ARBA00023136"/>
    </source>
</evidence>
<proteinExistence type="predicted"/>
<feature type="compositionally biased region" description="Basic and acidic residues" evidence="8">
    <location>
        <begin position="124"/>
        <end position="136"/>
    </location>
</feature>
<organism evidence="11">
    <name type="scientific">Amphora coffeiformis</name>
    <dbReference type="NCBI Taxonomy" id="265554"/>
    <lineage>
        <taxon>Eukaryota</taxon>
        <taxon>Sar</taxon>
        <taxon>Stramenopiles</taxon>
        <taxon>Ochrophyta</taxon>
        <taxon>Bacillariophyta</taxon>
        <taxon>Bacillariophyceae</taxon>
        <taxon>Bacillariophycidae</taxon>
        <taxon>Thalassiophysales</taxon>
        <taxon>Catenulaceae</taxon>
        <taxon>Amphora</taxon>
    </lineage>
</organism>
<evidence type="ECO:0000256" key="1">
    <source>
        <dbReference type="ARBA" id="ARBA00004167"/>
    </source>
</evidence>
<sequence>MKSSHRSRRGICENTVSKEQEEKGMKRKGRKALLGAFCVVAFVLVFQFTSEGRWLQPSSLSNGIKFASVQEKVDTATVKEPSLSRNASEAVHLRGPKYQTTDEDAGENDTRQQRDAVAQRQTKKKETQDNSLDHNDSFLNQDVEESIESSSQDSDKRHDNYSDDGEIDGNDSDEESYYDENGEQEDEPYNTNNEEAGGDEDDDGYTTSSDTVVSKQPCNDWQAGVAVTATLSNYTRNHFLNNLVNITKRAKEGDVSSSKAVCRFSTAGNYLHFPHVMQSYTRCFSFFRRNADRTPVIVKRRNPRFRDTFNLGIFDIFRYVFNGTIVHEHKFKKSHYRTAVIAETVVEVNVREEPDQQGIAFQNPKHAEFLRQKTAEYYHMETEGCKIGKENPVIGILNRNSTRTLLNAHELQEKLSNLTDKPVDIVYFDGKTFHEQISFMMQTDIIISPHGAQLSSINFMGECGGVFEIFPPGYFWPHFFGPLAASSGLFHGYVYTGEDLEKEWYQAGAHDPVARRRGRSVDVCAPLEASMDVIGKLIENWKSCCREKLADDSPSAASLASS</sequence>
<dbReference type="InterPro" id="IPR007657">
    <property type="entry name" value="Glycosyltransferase_61"/>
</dbReference>
<evidence type="ECO:0000256" key="3">
    <source>
        <dbReference type="ARBA" id="ARBA00022679"/>
    </source>
</evidence>
<evidence type="ECO:0000256" key="7">
    <source>
        <dbReference type="ARBA" id="ARBA00023180"/>
    </source>
</evidence>
<reference evidence="11" key="1">
    <citation type="submission" date="2021-01" db="EMBL/GenBank/DDBJ databases">
        <authorList>
            <person name="Corre E."/>
            <person name="Pelletier E."/>
            <person name="Niang G."/>
            <person name="Scheremetjew M."/>
            <person name="Finn R."/>
            <person name="Kale V."/>
            <person name="Holt S."/>
            <person name="Cochrane G."/>
            <person name="Meng A."/>
            <person name="Brown T."/>
            <person name="Cohen L."/>
        </authorList>
    </citation>
    <scope>NUCLEOTIDE SEQUENCE</scope>
    <source>
        <strain evidence="11">CCMP127</strain>
    </source>
</reference>
<evidence type="ECO:0000256" key="5">
    <source>
        <dbReference type="ARBA" id="ARBA00022989"/>
    </source>
</evidence>
<evidence type="ECO:0000256" key="4">
    <source>
        <dbReference type="ARBA" id="ARBA00022692"/>
    </source>
</evidence>
<evidence type="ECO:0000313" key="11">
    <source>
        <dbReference type="EMBL" id="CAE0412142.1"/>
    </source>
</evidence>
<feature type="compositionally biased region" description="Acidic residues" evidence="8">
    <location>
        <begin position="162"/>
        <end position="188"/>
    </location>
</feature>
<comment type="subcellular location">
    <subcellularLocation>
        <location evidence="1">Membrane</location>
        <topology evidence="1">Single-pass membrane protein</topology>
    </subcellularLocation>
</comment>
<dbReference type="AlphaFoldDB" id="A0A7S3L7K8"/>
<dbReference type="EMBL" id="HBIM01011390">
    <property type="protein sequence ID" value="CAE0412142.1"/>
    <property type="molecule type" value="Transcribed_RNA"/>
</dbReference>
<feature type="transmembrane region" description="Helical" evidence="9">
    <location>
        <begin position="32"/>
        <end position="49"/>
    </location>
</feature>